<feature type="transmembrane region" description="Helical" evidence="2">
    <location>
        <begin position="72"/>
        <end position="92"/>
    </location>
</feature>
<proteinExistence type="predicted"/>
<keyword evidence="4" id="KW-1185">Reference proteome</keyword>
<comment type="caution">
    <text evidence="3">The sequence shown here is derived from an EMBL/GenBank/DDBJ whole genome shotgun (WGS) entry which is preliminary data.</text>
</comment>
<evidence type="ECO:0000313" key="3">
    <source>
        <dbReference type="EMBL" id="MBR7828113.1"/>
    </source>
</evidence>
<dbReference type="AlphaFoldDB" id="A0A941ECJ1"/>
<organism evidence="3 4">
    <name type="scientific">Actinospica acidithermotolerans</name>
    <dbReference type="NCBI Taxonomy" id="2828514"/>
    <lineage>
        <taxon>Bacteria</taxon>
        <taxon>Bacillati</taxon>
        <taxon>Actinomycetota</taxon>
        <taxon>Actinomycetes</taxon>
        <taxon>Catenulisporales</taxon>
        <taxon>Actinospicaceae</taxon>
        <taxon>Actinospica</taxon>
    </lineage>
</organism>
<sequence>MSETADPDTDPDYGERCADCPATVIAEPVPVLGPFIGLVAAVLCALAGALLLLAPFAFDYRQGAGSMPRSSVVDLATGGAVLVVGVLTALLFGGSLRRRLQALVPAASPEPLPSMPPRPAAGPELGAVPEQRHSEPEPWREEPRREEPRPAPPPAAPAVDPGAALRDLLAPLVAALAADLRARETSVESEGRQS</sequence>
<name>A0A941ECJ1_9ACTN</name>
<evidence type="ECO:0000313" key="4">
    <source>
        <dbReference type="Proteomes" id="UP000676325"/>
    </source>
</evidence>
<keyword evidence="2" id="KW-0812">Transmembrane</keyword>
<dbReference type="EMBL" id="JAGSOH010000049">
    <property type="protein sequence ID" value="MBR7828113.1"/>
    <property type="molecule type" value="Genomic_DNA"/>
</dbReference>
<dbReference type="Proteomes" id="UP000676325">
    <property type="component" value="Unassembled WGS sequence"/>
</dbReference>
<accession>A0A941ECJ1</accession>
<reference evidence="3" key="1">
    <citation type="submission" date="2021-04" db="EMBL/GenBank/DDBJ databases">
        <title>Genome based classification of Actinospica acidithermotolerans sp. nov., an actinobacterium isolated from an Indonesian hot spring.</title>
        <authorList>
            <person name="Kusuma A.B."/>
            <person name="Putra K.E."/>
            <person name="Nafisah S."/>
            <person name="Loh J."/>
            <person name="Nouioui I."/>
            <person name="Goodfellow M."/>
        </authorList>
    </citation>
    <scope>NUCLEOTIDE SEQUENCE</scope>
    <source>
        <strain evidence="3">MGRD01-02</strain>
    </source>
</reference>
<feature type="region of interest" description="Disordered" evidence="1">
    <location>
        <begin position="107"/>
        <end position="163"/>
    </location>
</feature>
<keyword evidence="2" id="KW-1133">Transmembrane helix</keyword>
<evidence type="ECO:0000256" key="2">
    <source>
        <dbReference type="SAM" id="Phobius"/>
    </source>
</evidence>
<feature type="compositionally biased region" description="Pro residues" evidence="1">
    <location>
        <begin position="108"/>
        <end position="120"/>
    </location>
</feature>
<keyword evidence="2" id="KW-0472">Membrane</keyword>
<evidence type="ECO:0000256" key="1">
    <source>
        <dbReference type="SAM" id="MobiDB-lite"/>
    </source>
</evidence>
<dbReference type="RefSeq" id="WP_212519253.1">
    <property type="nucleotide sequence ID" value="NZ_JAGSOH010000049.1"/>
</dbReference>
<protein>
    <submittedName>
        <fullName evidence="3">Uncharacterized protein</fullName>
    </submittedName>
</protein>
<feature type="transmembrane region" description="Helical" evidence="2">
    <location>
        <begin position="35"/>
        <end position="60"/>
    </location>
</feature>
<gene>
    <name evidence="3" type="ORF">KDK95_17480</name>
</gene>
<feature type="compositionally biased region" description="Basic and acidic residues" evidence="1">
    <location>
        <begin position="130"/>
        <end position="149"/>
    </location>
</feature>